<keyword evidence="1" id="KW-1133">Transmembrane helix</keyword>
<sequence>MFKKSFAVAVSAVAVIVAAPSVFAAEGAAAWDYTGLTSSIDFSTISVGVLAVAGILAGVYAGIKGAKIVLGFLRG</sequence>
<keyword evidence="1" id="KW-0472">Membrane</keyword>
<evidence type="ECO:0008006" key="6">
    <source>
        <dbReference type="Google" id="ProtNLM"/>
    </source>
</evidence>
<dbReference type="EMBL" id="CP011117">
    <property type="protein sequence ID" value="AKA80840.1"/>
    <property type="molecule type" value="Genomic_DNA"/>
</dbReference>
<keyword evidence="2" id="KW-0732">Signal</keyword>
<feature type="chain" id="PRO_5043289220" description="Phage-related membrane protein" evidence="2">
    <location>
        <begin position="25"/>
        <end position="75"/>
    </location>
</feature>
<feature type="signal peptide" evidence="2">
    <location>
        <begin position="1"/>
        <end position="24"/>
    </location>
</feature>
<reference evidence="4 5" key="1">
    <citation type="journal article" date="2015" name="Genome Announc.">
        <title>Complete Genome Sequence of Biocontrol Strain Pseudomonas fluorescens LBUM223.</title>
        <authorList>
            <person name="Roquigny R."/>
            <person name="Arseneault T."/>
            <person name="Gadkar V.J."/>
            <person name="Novinscak A."/>
            <person name="Joly D.L."/>
            <person name="Filion M."/>
        </authorList>
    </citation>
    <scope>NUCLEOTIDE SEQUENCE [LARGE SCALE GENOMIC DNA]</scope>
    <source>
        <strain evidence="4 5">LBUM223</strain>
    </source>
</reference>
<dbReference type="KEGG" id="pfb:VO64_0294"/>
<accession>A0AAU8TE28</accession>
<dbReference type="Proteomes" id="UP000033099">
    <property type="component" value="Chromosome"/>
</dbReference>
<feature type="transmembrane region" description="Helical" evidence="1">
    <location>
        <begin position="40"/>
        <end position="63"/>
    </location>
</feature>
<reference evidence="4" key="2">
    <citation type="submission" date="2018-04" db="EMBL/GenBank/DDBJ databases">
        <authorList>
            <person name="Roquigny R."/>
            <person name="Arseneault T."/>
            <person name="Joly D."/>
            <person name="Gadkar V.J."/>
            <person name="Novinscak A."/>
            <person name="Filion M."/>
        </authorList>
    </citation>
    <scope>NUCLEOTIDE SEQUENCE</scope>
    <source>
        <strain evidence="4">LBUM223</strain>
    </source>
</reference>
<dbReference type="KEGG" id="pfb:VO64_0306"/>
<proteinExistence type="predicted"/>
<keyword evidence="1" id="KW-0812">Transmembrane</keyword>
<protein>
    <recommendedName>
        <fullName evidence="6">Phage-related membrane protein</fullName>
    </recommendedName>
</protein>
<evidence type="ECO:0000313" key="4">
    <source>
        <dbReference type="EMBL" id="AKA80852.1"/>
    </source>
</evidence>
<evidence type="ECO:0000313" key="3">
    <source>
        <dbReference type="EMBL" id="AKA80840.1"/>
    </source>
</evidence>
<name>A0AAU8TE28_9PSED</name>
<organism evidence="4 5">
    <name type="scientific">Pseudomonas synxantha</name>
    <dbReference type="NCBI Taxonomy" id="47883"/>
    <lineage>
        <taxon>Bacteria</taxon>
        <taxon>Pseudomonadati</taxon>
        <taxon>Pseudomonadota</taxon>
        <taxon>Gammaproteobacteria</taxon>
        <taxon>Pseudomonadales</taxon>
        <taxon>Pseudomonadaceae</taxon>
        <taxon>Pseudomonas</taxon>
    </lineage>
</organism>
<evidence type="ECO:0000256" key="2">
    <source>
        <dbReference type="SAM" id="SignalP"/>
    </source>
</evidence>
<dbReference type="RefSeq" id="WP_046068131.1">
    <property type="nucleotide sequence ID" value="NZ_CP011117.2"/>
</dbReference>
<dbReference type="AlphaFoldDB" id="A0AAU8TE28"/>
<dbReference type="EMBL" id="CP011117">
    <property type="protein sequence ID" value="AKA80852.1"/>
    <property type="molecule type" value="Genomic_DNA"/>
</dbReference>
<evidence type="ECO:0000256" key="1">
    <source>
        <dbReference type="SAM" id="Phobius"/>
    </source>
</evidence>
<gene>
    <name evidence="3" type="ORF">VO64_0294</name>
    <name evidence="4" type="ORF">VO64_0306</name>
</gene>
<evidence type="ECO:0000313" key="5">
    <source>
        <dbReference type="Proteomes" id="UP000033099"/>
    </source>
</evidence>